<sequence>MKETFKKRERIHFKNDFDKVFSCGKRHINEYFVVVYTKNNLTYTRIGITIKRKFGKAYKRNKLKRYIREIYRRNKGLFPQDYDIVFLPRKKLSKDFDNMSFDDIKNIILNISERLK</sequence>
<evidence type="ECO:0000256" key="1">
    <source>
        <dbReference type="ARBA" id="ARBA00002663"/>
    </source>
</evidence>
<dbReference type="AlphaFoldDB" id="A0A1M4UYV7"/>
<comment type="catalytic activity">
    <reaction evidence="7">
        <text>Endonucleolytic cleavage of RNA, removing 5'-extranucleotides from tRNA precursor.</text>
        <dbReference type="EC" id="3.1.26.5"/>
    </reaction>
</comment>
<comment type="subunit">
    <text evidence="7">Consists of a catalytic RNA component (M1 or rnpB) and a protein subunit.</text>
</comment>
<dbReference type="HAMAP" id="MF_00227">
    <property type="entry name" value="RNase_P"/>
    <property type="match status" value="1"/>
</dbReference>
<evidence type="ECO:0000256" key="6">
    <source>
        <dbReference type="ARBA" id="ARBA00022884"/>
    </source>
</evidence>
<dbReference type="Gene3D" id="3.30.230.10">
    <property type="match status" value="1"/>
</dbReference>
<evidence type="ECO:0000313" key="10">
    <source>
        <dbReference type="Proteomes" id="UP000184334"/>
    </source>
</evidence>
<organism evidence="9 10">
    <name type="scientific">Marinitoga hydrogenitolerans (strain DSM 16785 / JCM 12826 / AT1271)</name>
    <dbReference type="NCBI Taxonomy" id="1122195"/>
    <lineage>
        <taxon>Bacteria</taxon>
        <taxon>Thermotogati</taxon>
        <taxon>Thermotogota</taxon>
        <taxon>Thermotogae</taxon>
        <taxon>Petrotogales</taxon>
        <taxon>Petrotogaceae</taxon>
        <taxon>Marinitoga</taxon>
    </lineage>
</organism>
<dbReference type="STRING" id="1122195.SAMN02745164_00789"/>
<dbReference type="PANTHER" id="PTHR33992">
    <property type="entry name" value="RIBONUCLEASE P PROTEIN COMPONENT"/>
    <property type="match status" value="1"/>
</dbReference>
<keyword evidence="6 7" id="KW-0694">RNA-binding</keyword>
<dbReference type="GO" id="GO:0042781">
    <property type="term" value="F:3'-tRNA processing endoribonuclease activity"/>
    <property type="evidence" value="ECO:0007669"/>
    <property type="project" value="TreeGrafter"/>
</dbReference>
<dbReference type="SUPFAM" id="SSF54211">
    <property type="entry name" value="Ribosomal protein S5 domain 2-like"/>
    <property type="match status" value="1"/>
</dbReference>
<keyword evidence="2 7" id="KW-0819">tRNA processing</keyword>
<evidence type="ECO:0000256" key="7">
    <source>
        <dbReference type="HAMAP-Rule" id="MF_00227"/>
    </source>
</evidence>
<comment type="similarity">
    <text evidence="7">Belongs to the RnpA family.</text>
</comment>
<name>A0A1M4UYV7_MARH1</name>
<evidence type="ECO:0000313" key="9">
    <source>
        <dbReference type="EMBL" id="SHE61849.1"/>
    </source>
</evidence>
<dbReference type="GO" id="GO:0004526">
    <property type="term" value="F:ribonuclease P activity"/>
    <property type="evidence" value="ECO:0007669"/>
    <property type="project" value="UniProtKB-UniRule"/>
</dbReference>
<accession>A0A1M4UYV7</accession>
<evidence type="ECO:0000256" key="3">
    <source>
        <dbReference type="ARBA" id="ARBA00022722"/>
    </source>
</evidence>
<comment type="caution">
    <text evidence="9">The sequence shown here is derived from an EMBL/GenBank/DDBJ whole genome shotgun (WGS) entry which is preliminary data.</text>
</comment>
<reference evidence="9" key="1">
    <citation type="submission" date="2016-11" db="EMBL/GenBank/DDBJ databases">
        <authorList>
            <person name="Varghese N."/>
            <person name="Submissions S."/>
        </authorList>
    </citation>
    <scope>NUCLEOTIDE SEQUENCE [LARGE SCALE GENOMIC DNA]</scope>
    <source>
        <strain evidence="9">DSM 16785</strain>
    </source>
</reference>
<dbReference type="NCBIfam" id="TIGR00188">
    <property type="entry name" value="rnpA"/>
    <property type="match status" value="1"/>
</dbReference>
<dbReference type="Proteomes" id="UP000184334">
    <property type="component" value="Unassembled WGS sequence"/>
</dbReference>
<dbReference type="InterPro" id="IPR000100">
    <property type="entry name" value="RNase_P"/>
</dbReference>
<dbReference type="EMBL" id="FQUI01000009">
    <property type="protein sequence ID" value="SHE61849.1"/>
    <property type="molecule type" value="Genomic_DNA"/>
</dbReference>
<dbReference type="PROSITE" id="PS00648">
    <property type="entry name" value="RIBONUCLEASE_P"/>
    <property type="match status" value="1"/>
</dbReference>
<evidence type="ECO:0000256" key="5">
    <source>
        <dbReference type="ARBA" id="ARBA00022801"/>
    </source>
</evidence>
<evidence type="ECO:0000256" key="4">
    <source>
        <dbReference type="ARBA" id="ARBA00022759"/>
    </source>
</evidence>
<dbReference type="GO" id="GO:0001682">
    <property type="term" value="P:tRNA 5'-leader removal"/>
    <property type="evidence" value="ECO:0007669"/>
    <property type="project" value="UniProtKB-UniRule"/>
</dbReference>
<gene>
    <name evidence="7" type="primary">rnpA</name>
    <name evidence="9" type="ORF">SAMN02745164_00789</name>
</gene>
<dbReference type="Pfam" id="PF00825">
    <property type="entry name" value="Ribonuclease_P"/>
    <property type="match status" value="1"/>
</dbReference>
<proteinExistence type="inferred from homology"/>
<dbReference type="RefSeq" id="WP_072863660.1">
    <property type="nucleotide sequence ID" value="NZ_FQUI01000009.1"/>
</dbReference>
<dbReference type="InterPro" id="IPR020568">
    <property type="entry name" value="Ribosomal_Su5_D2-typ_SF"/>
</dbReference>
<keyword evidence="5 7" id="KW-0378">Hydrolase</keyword>
<keyword evidence="10" id="KW-1185">Reference proteome</keyword>
<comment type="function">
    <text evidence="1 7">RNaseP catalyzes the removal of the 5'-leader sequence from pre-tRNA to produce the mature 5'-terminus. It can also cleave other RNA substrates such as 4.5S RNA. The protein component plays an auxiliary but essential role in vivo by binding to the 5'-leader sequence and broadening the substrate specificity of the ribozyme.</text>
</comment>
<dbReference type="PANTHER" id="PTHR33992:SF1">
    <property type="entry name" value="RIBONUCLEASE P PROTEIN COMPONENT"/>
    <property type="match status" value="1"/>
</dbReference>
<protein>
    <recommendedName>
        <fullName evidence="7 8">Ribonuclease P protein component</fullName>
        <shortName evidence="7">RNase P protein</shortName>
        <shortName evidence="7">RNaseP protein</shortName>
        <ecNumber evidence="7 8">3.1.26.5</ecNumber>
    </recommendedName>
    <alternativeName>
        <fullName evidence="7">Protein C5</fullName>
    </alternativeName>
</protein>
<dbReference type="OrthoDB" id="9810867at2"/>
<dbReference type="EC" id="3.1.26.5" evidence="7 8"/>
<evidence type="ECO:0000256" key="8">
    <source>
        <dbReference type="NCBIfam" id="TIGR00188"/>
    </source>
</evidence>
<dbReference type="InterPro" id="IPR014721">
    <property type="entry name" value="Ribsml_uS5_D2-typ_fold_subgr"/>
</dbReference>
<dbReference type="GO" id="GO:0030677">
    <property type="term" value="C:ribonuclease P complex"/>
    <property type="evidence" value="ECO:0007669"/>
    <property type="project" value="TreeGrafter"/>
</dbReference>
<evidence type="ECO:0000256" key="2">
    <source>
        <dbReference type="ARBA" id="ARBA00022694"/>
    </source>
</evidence>
<keyword evidence="3 7" id="KW-0540">Nuclease</keyword>
<keyword evidence="4 7" id="KW-0255">Endonuclease</keyword>
<dbReference type="GO" id="GO:0000049">
    <property type="term" value="F:tRNA binding"/>
    <property type="evidence" value="ECO:0007669"/>
    <property type="project" value="UniProtKB-UniRule"/>
</dbReference>
<dbReference type="InterPro" id="IPR020539">
    <property type="entry name" value="RNase_P_CS"/>
</dbReference>